<dbReference type="InterPro" id="IPR036291">
    <property type="entry name" value="NAD(P)-bd_dom_sf"/>
</dbReference>
<evidence type="ECO:0000259" key="2">
    <source>
        <dbReference type="Pfam" id="PF22725"/>
    </source>
</evidence>
<proteinExistence type="predicted"/>
<reference evidence="3 4" key="1">
    <citation type="submission" date="2016-09" db="EMBL/GenBank/DDBJ databases">
        <authorList>
            <person name="Capua I."/>
            <person name="De Benedictis P."/>
            <person name="Joannis T."/>
            <person name="Lombin L.H."/>
            <person name="Cattoli G."/>
        </authorList>
    </citation>
    <scope>NUCLEOTIDE SEQUENCE [LARGE SCALE GENOMIC DNA]</scope>
    <source>
        <strain evidence="3 4">GluBS11</strain>
    </source>
</reference>
<dbReference type="Proteomes" id="UP000199315">
    <property type="component" value="Unassembled WGS sequence"/>
</dbReference>
<evidence type="ECO:0000259" key="1">
    <source>
        <dbReference type="Pfam" id="PF01408"/>
    </source>
</evidence>
<name>A0A1D3TVD7_9FIRM</name>
<dbReference type="SUPFAM" id="SSF51735">
    <property type="entry name" value="NAD(P)-binding Rossmann-fold domains"/>
    <property type="match status" value="1"/>
</dbReference>
<dbReference type="RefSeq" id="WP_091234926.1">
    <property type="nucleotide sequence ID" value="NZ_FMKA01000016.1"/>
</dbReference>
<evidence type="ECO:0000313" key="3">
    <source>
        <dbReference type="EMBL" id="SCP98094.1"/>
    </source>
</evidence>
<dbReference type="SUPFAM" id="SSF55347">
    <property type="entry name" value="Glyceraldehyde-3-phosphate dehydrogenase-like, C-terminal domain"/>
    <property type="match status" value="1"/>
</dbReference>
<feature type="domain" description="Gfo/Idh/MocA-like oxidoreductase N-terminal" evidence="1">
    <location>
        <begin position="3"/>
        <end position="120"/>
    </location>
</feature>
<accession>A0A1D3TVD7</accession>
<protein>
    <submittedName>
        <fullName evidence="3">Predicted dehydrogenase</fullName>
    </submittedName>
</protein>
<dbReference type="Pfam" id="PF01408">
    <property type="entry name" value="GFO_IDH_MocA"/>
    <property type="match status" value="1"/>
</dbReference>
<dbReference type="OrthoDB" id="9783105at2"/>
<gene>
    <name evidence="3" type="ORF">SAMN05421730_101665</name>
</gene>
<dbReference type="Pfam" id="PF22725">
    <property type="entry name" value="GFO_IDH_MocA_C3"/>
    <property type="match status" value="1"/>
</dbReference>
<dbReference type="PANTHER" id="PTHR43054:SF1">
    <property type="entry name" value="SCYLLO-INOSITOL 2-DEHYDROGENASE (NADP(+)) IOLU"/>
    <property type="match status" value="1"/>
</dbReference>
<dbReference type="PANTHER" id="PTHR43054">
    <property type="match status" value="1"/>
</dbReference>
<sequence length="331" mass="37323">MKIRFGIAGTSAITERFLGAAAGNPDFELKAVYSRELERAESFGKKFGATLFFDDLEKMAESDEVDAVYIASPNALHASQSILCMKHGKHVLCEKPFASNQAEAEDMIEAARQNGVLLMEAMKTTLTPNFHTVKDHLYKIGKVRRYFGNYCRVSSRYDNYKKGIIENAFKPELSNGSLMDIGVYCIYPMVSLFGEPESLKAQGILLETGVDGQGTVVFKYDGMEAVIQHSKITTSYIPSEIQGDKGSLIIDSINNWRSARIRYLDGTFEKIELEDEEELMHHEIREMTDLIKNGKLESDQNTHENSRITMKLMDEARRQIGLSYPADEKLE</sequence>
<feature type="domain" description="GFO/IDH/MocA-like oxidoreductase" evidence="2">
    <location>
        <begin position="147"/>
        <end position="248"/>
    </location>
</feature>
<dbReference type="GO" id="GO:0000166">
    <property type="term" value="F:nucleotide binding"/>
    <property type="evidence" value="ECO:0007669"/>
    <property type="project" value="InterPro"/>
</dbReference>
<dbReference type="InterPro" id="IPR000683">
    <property type="entry name" value="Gfo/Idh/MocA-like_OxRdtase_N"/>
</dbReference>
<dbReference type="InterPro" id="IPR055170">
    <property type="entry name" value="GFO_IDH_MocA-like_dom"/>
</dbReference>
<dbReference type="EMBL" id="FMKA01000016">
    <property type="protein sequence ID" value="SCP98094.1"/>
    <property type="molecule type" value="Genomic_DNA"/>
</dbReference>
<evidence type="ECO:0000313" key="4">
    <source>
        <dbReference type="Proteomes" id="UP000199315"/>
    </source>
</evidence>
<dbReference type="AlphaFoldDB" id="A0A1D3TVD7"/>
<organism evidence="3 4">
    <name type="scientific">Anaerobium acetethylicum</name>
    <dbReference type="NCBI Taxonomy" id="1619234"/>
    <lineage>
        <taxon>Bacteria</taxon>
        <taxon>Bacillati</taxon>
        <taxon>Bacillota</taxon>
        <taxon>Clostridia</taxon>
        <taxon>Lachnospirales</taxon>
        <taxon>Lachnospiraceae</taxon>
        <taxon>Anaerobium</taxon>
    </lineage>
</organism>
<dbReference type="Gene3D" id="3.30.360.10">
    <property type="entry name" value="Dihydrodipicolinate Reductase, domain 2"/>
    <property type="match status" value="1"/>
</dbReference>
<dbReference type="STRING" id="1619234.SAMN05421730_101665"/>
<keyword evidence="4" id="KW-1185">Reference proteome</keyword>
<dbReference type="Gene3D" id="3.40.50.720">
    <property type="entry name" value="NAD(P)-binding Rossmann-like Domain"/>
    <property type="match status" value="1"/>
</dbReference>